<dbReference type="Proteomes" id="UP000002866">
    <property type="component" value="Chromosome 9"/>
</dbReference>
<dbReference type="SUPFAM" id="SSF48452">
    <property type="entry name" value="TPR-like"/>
    <property type="match status" value="1"/>
</dbReference>
<dbReference type="PANTHER" id="PTHR12760">
    <property type="entry name" value="TETRATRICOPEPTIDE REPEAT PROTEIN"/>
    <property type="match status" value="1"/>
</dbReference>
<dbReference type="OrthoDB" id="124397at2759"/>
<proteinExistence type="inferred from homology"/>
<dbReference type="Gene3D" id="1.25.40.10">
    <property type="entry name" value="Tetratricopeptide repeat domain"/>
    <property type="match status" value="1"/>
</dbReference>
<dbReference type="eggNOG" id="KOG3060">
    <property type="taxonomic scope" value="Eukaryota"/>
</dbReference>
<evidence type="ECO:0000256" key="1">
    <source>
        <dbReference type="ARBA" id="ARBA00022803"/>
    </source>
</evidence>
<feature type="repeat" description="TPR" evidence="2">
    <location>
        <begin position="165"/>
        <end position="198"/>
    </location>
</feature>
<dbReference type="GeneID" id="14497914"/>
<protein>
    <recommendedName>
        <fullName evidence="3">ER membrane protein complex subunit 2</fullName>
    </recommendedName>
</protein>
<comment type="subcellular location">
    <subcellularLocation>
        <location evidence="3">Endoplasmic reticulum membrane</location>
        <topology evidence="3">Peripheral membrane protein</topology>
        <orientation evidence="3">Cytoplasmic side</orientation>
    </subcellularLocation>
</comment>
<gene>
    <name evidence="4" type="primary">TBLA0I00780</name>
    <name evidence="4" type="ORF">TBLA_0I00780</name>
</gene>
<dbReference type="InterPro" id="IPR011990">
    <property type="entry name" value="TPR-like_helical_dom_sf"/>
</dbReference>
<comment type="subunit">
    <text evidence="3">Component of the ER membrane protein complex (EMC).</text>
</comment>
<dbReference type="FunCoup" id="I2H8N4">
    <property type="interactions" value="204"/>
</dbReference>
<sequence>MTKGLTGTRERFQTIVLTKLYTQLEPKALLELHDDLELYLHTKDPERNDGLELSLWDMMFYLKVYLSKDIEATVIYNNLRDKFGEHSPNLYLMKVTLLQINKNDTVAINFINNSIDQVLEFDTDPYSYLLLSKRLITMQNNVKTNKPDDTLRHIMELIEKFPIDPELWWYAGEKYFELGLFDQAIYCFEELVVLMPFNYVAFAKISEILYLKALKLDKKKIKNNKELFDIVLQEALDNALRSVELSELYLKGWTLILLITKQMNDKKQFFDIARENLDKITRVSNSSDKITAEYILNKVN</sequence>
<organism evidence="4 5">
    <name type="scientific">Henningerozyma blattae (strain ATCC 34711 / CBS 6284 / DSM 70876 / NBRC 10599 / NRRL Y-10934 / UCD 77-7)</name>
    <name type="common">Yeast</name>
    <name type="synonym">Tetrapisispora blattae</name>
    <dbReference type="NCBI Taxonomy" id="1071380"/>
    <lineage>
        <taxon>Eukaryota</taxon>
        <taxon>Fungi</taxon>
        <taxon>Dikarya</taxon>
        <taxon>Ascomycota</taxon>
        <taxon>Saccharomycotina</taxon>
        <taxon>Saccharomycetes</taxon>
        <taxon>Saccharomycetales</taxon>
        <taxon>Saccharomycetaceae</taxon>
        <taxon>Henningerozyma</taxon>
    </lineage>
</organism>
<dbReference type="STRING" id="1071380.I2H8N4"/>
<comment type="function">
    <text evidence="3">Part of the endoplasmic reticulum membrane protein complex (EMC) that enables the energy-independent insertion into endoplasmic reticulum membranes of newly synthesized membrane proteins.</text>
</comment>
<keyword evidence="5" id="KW-1185">Reference proteome</keyword>
<accession>I2H8N4</accession>
<keyword evidence="3" id="KW-0472">Membrane</keyword>
<dbReference type="AlphaFoldDB" id="I2H8N4"/>
<comment type="similarity">
    <text evidence="3">Belongs to the EMC2 family.</text>
</comment>
<dbReference type="InParanoid" id="I2H8N4"/>
<dbReference type="GO" id="GO:0072546">
    <property type="term" value="C:EMC complex"/>
    <property type="evidence" value="ECO:0007669"/>
    <property type="project" value="UniProtKB-UniRule"/>
</dbReference>
<dbReference type="InterPro" id="IPR019734">
    <property type="entry name" value="TPR_rpt"/>
</dbReference>
<evidence type="ECO:0000256" key="3">
    <source>
        <dbReference type="RuleBase" id="RU367091"/>
    </source>
</evidence>
<dbReference type="HOGENOM" id="CLU_065213_1_0_1"/>
<dbReference type="PROSITE" id="PS50005">
    <property type="entry name" value="TPR"/>
    <property type="match status" value="1"/>
</dbReference>
<name>I2H8N4_HENB6</name>
<dbReference type="RefSeq" id="XP_004182255.1">
    <property type="nucleotide sequence ID" value="XM_004182207.1"/>
</dbReference>
<dbReference type="InterPro" id="IPR039856">
    <property type="entry name" value="EMC2-like"/>
</dbReference>
<keyword evidence="3" id="KW-0256">Endoplasmic reticulum</keyword>
<dbReference type="KEGG" id="tbl:TBLA_0I00780"/>
<dbReference type="OMA" id="LMEMLFY"/>
<reference evidence="4 5" key="1">
    <citation type="journal article" date="2011" name="Proc. Natl. Acad. Sci. U.S.A.">
        <title>Evolutionary erosion of yeast sex chromosomes by mating-type switching accidents.</title>
        <authorList>
            <person name="Gordon J.L."/>
            <person name="Armisen D."/>
            <person name="Proux-Wera E."/>
            <person name="Oheigeartaigh S.S."/>
            <person name="Byrne K.P."/>
            <person name="Wolfe K.H."/>
        </authorList>
    </citation>
    <scope>NUCLEOTIDE SEQUENCE [LARGE SCALE GENOMIC DNA]</scope>
    <source>
        <strain evidence="5">ATCC 34711 / CBS 6284 / DSM 70876 / NBRC 10599 / NRRL Y-10934 / UCD 77-7</strain>
    </source>
</reference>
<evidence type="ECO:0000313" key="4">
    <source>
        <dbReference type="EMBL" id="CCH62736.1"/>
    </source>
</evidence>
<evidence type="ECO:0000256" key="2">
    <source>
        <dbReference type="PROSITE-ProRule" id="PRU00339"/>
    </source>
</evidence>
<keyword evidence="1 2" id="KW-0802">TPR repeat</keyword>
<evidence type="ECO:0000313" key="5">
    <source>
        <dbReference type="Proteomes" id="UP000002866"/>
    </source>
</evidence>
<dbReference type="EMBL" id="HE806324">
    <property type="protein sequence ID" value="CCH62736.1"/>
    <property type="molecule type" value="Genomic_DNA"/>
</dbReference>